<dbReference type="Proteomes" id="UP000283374">
    <property type="component" value="Unassembled WGS sequence"/>
</dbReference>
<dbReference type="Pfam" id="PF11716">
    <property type="entry name" value="MDMPI_N"/>
    <property type="match status" value="1"/>
</dbReference>
<sequence length="234" mass="25523">MTTAESDALDHLAVLGDLQDQFLASIDLVDPTTPIPWCGRWRVRNLVVHLARIHHWAAGQAQRRQETPLGRGPFVLTDLYASCALELRSTLADLDPSAPAWTLDDSGTAAFWRRRQTHETLVHLWDLRTAGGLPLDVPPAVWADTVDEVVTVMQPRQERMGRMEPLAAPIKLVADDTDASWLLGGTGEPAAQVTGPALALALLVWGRTTPDDGVLGVTADRRALDEALGRRLTP</sequence>
<dbReference type="InterPro" id="IPR010872">
    <property type="entry name" value="MDMPI_C-term_domain"/>
</dbReference>
<evidence type="ECO:0000313" key="4">
    <source>
        <dbReference type="Proteomes" id="UP000283374"/>
    </source>
</evidence>
<keyword evidence="4" id="KW-1185">Reference proteome</keyword>
<evidence type="ECO:0000259" key="2">
    <source>
        <dbReference type="Pfam" id="PF11716"/>
    </source>
</evidence>
<comment type="caution">
    <text evidence="3">The sequence shown here is derived from an EMBL/GenBank/DDBJ whole genome shotgun (WGS) entry which is preliminary data.</text>
</comment>
<reference evidence="3 4" key="1">
    <citation type="submission" date="2018-08" db="EMBL/GenBank/DDBJ databases">
        <title>Cellulomonas rhizosphaerae sp. nov., a novel actinomycete isolated from soil.</title>
        <authorList>
            <person name="Tian Y."/>
        </authorList>
    </citation>
    <scope>NUCLEOTIDE SEQUENCE [LARGE SCALE GENOMIC DNA]</scope>
    <source>
        <strain evidence="3 4">NEAU-TCZ24</strain>
    </source>
</reference>
<feature type="domain" description="Mycothiol-dependent maleylpyruvate isomerase metal-binding" evidence="2">
    <location>
        <begin position="20"/>
        <end position="128"/>
    </location>
</feature>
<dbReference type="OrthoDB" id="3671213at2"/>
<dbReference type="PANTHER" id="PTHR40758:SF1">
    <property type="entry name" value="CONSERVED PROTEIN"/>
    <property type="match status" value="1"/>
</dbReference>
<keyword evidence="3" id="KW-0413">Isomerase</keyword>
<dbReference type="GO" id="GO:0016853">
    <property type="term" value="F:isomerase activity"/>
    <property type="evidence" value="ECO:0007669"/>
    <property type="project" value="UniProtKB-KW"/>
</dbReference>
<keyword evidence="3" id="KW-0670">Pyruvate</keyword>
<accession>A0A413RQS4</accession>
<dbReference type="NCBIfam" id="TIGR03083">
    <property type="entry name" value="maleylpyruvate isomerase family mycothiol-dependent enzyme"/>
    <property type="match status" value="1"/>
</dbReference>
<organism evidence="3 4">
    <name type="scientific">Cellulomonas rhizosphaerae</name>
    <dbReference type="NCBI Taxonomy" id="2293719"/>
    <lineage>
        <taxon>Bacteria</taxon>
        <taxon>Bacillati</taxon>
        <taxon>Actinomycetota</taxon>
        <taxon>Actinomycetes</taxon>
        <taxon>Micrococcales</taxon>
        <taxon>Cellulomonadaceae</taxon>
        <taxon>Cellulomonas</taxon>
    </lineage>
</organism>
<evidence type="ECO:0000259" key="1">
    <source>
        <dbReference type="Pfam" id="PF07398"/>
    </source>
</evidence>
<gene>
    <name evidence="3" type="ORF">D1825_02095</name>
</gene>
<dbReference type="RefSeq" id="WP_118765839.1">
    <property type="nucleotide sequence ID" value="NZ_QWKP01000099.1"/>
</dbReference>
<dbReference type="GO" id="GO:0005886">
    <property type="term" value="C:plasma membrane"/>
    <property type="evidence" value="ECO:0007669"/>
    <property type="project" value="TreeGrafter"/>
</dbReference>
<dbReference type="AlphaFoldDB" id="A0A413RQS4"/>
<proteinExistence type="predicted"/>
<dbReference type="InterPro" id="IPR034660">
    <property type="entry name" value="DinB/YfiT-like"/>
</dbReference>
<dbReference type="Pfam" id="PF07398">
    <property type="entry name" value="MDMPI_C"/>
    <property type="match status" value="1"/>
</dbReference>
<dbReference type="EMBL" id="QWKP01000099">
    <property type="protein sequence ID" value="RHA44271.1"/>
    <property type="molecule type" value="Genomic_DNA"/>
</dbReference>
<feature type="domain" description="MDMPI C-terminal" evidence="1">
    <location>
        <begin position="143"/>
        <end position="225"/>
    </location>
</feature>
<protein>
    <submittedName>
        <fullName evidence="3">Maleylpyruvate isomerase family mycothiol-dependent enzyme</fullName>
    </submittedName>
</protein>
<name>A0A413RQS4_9CELL</name>
<dbReference type="GO" id="GO:0046872">
    <property type="term" value="F:metal ion binding"/>
    <property type="evidence" value="ECO:0007669"/>
    <property type="project" value="InterPro"/>
</dbReference>
<dbReference type="PANTHER" id="PTHR40758">
    <property type="entry name" value="CONSERVED PROTEIN"/>
    <property type="match status" value="1"/>
</dbReference>
<dbReference type="InterPro" id="IPR017517">
    <property type="entry name" value="Maleyloyr_isom"/>
</dbReference>
<dbReference type="SUPFAM" id="SSF109854">
    <property type="entry name" value="DinB/YfiT-like putative metalloenzymes"/>
    <property type="match status" value="1"/>
</dbReference>
<dbReference type="InterPro" id="IPR024344">
    <property type="entry name" value="MDMPI_metal-binding"/>
</dbReference>
<evidence type="ECO:0000313" key="3">
    <source>
        <dbReference type="EMBL" id="RHA44271.1"/>
    </source>
</evidence>